<evidence type="ECO:0000313" key="3">
    <source>
        <dbReference type="EMBL" id="MCP2369869.1"/>
    </source>
</evidence>
<dbReference type="InterPro" id="IPR042070">
    <property type="entry name" value="PucR_C-HTH_sf"/>
</dbReference>
<dbReference type="InterPro" id="IPR012914">
    <property type="entry name" value="PucR_dom"/>
</dbReference>
<sequence>MSERREESVIQTDRIGAAVLDDGLPTVREILALQAVVDGLPEVLASDEALEASVRWVHVSDSAGVARLLEGGELLLSTGSGWPTEPAELDEFIGGLVDAGLAGLVLELGVHYRYVPAVVEKAARDRGLALVTLHREVKFVVLTEAVHNRIISEQTAALRARDEVRERFTALSLRGSPADFIVHQLAQTLGSAVVLENLAHEVVAAEVPPAAEEVLFTNWEARSRLAHRHAAAPGTPAASEQWLIVPVEARGTRWGHLIALPGPAHAAGRTSVLEQGAIALALGRLADGEADEWTRIGRQRLVDGLVAGRFAGLAGAEARVRAAGLPVDGSTLYGVVATGARVDAGAADAAARALAGRAIDGEVAIAGAPAGARVVLLSVPKPLTDAQAKAFGTALVGGDAASADRLVLSIGAAATGLEAMLGSVQEATDLARGARPRGVRGVLVRRGDDRPLMRLVTSLRDDHRLLRHSERMLAPLIEYDLARDGDLLSVLGAMLAHPGNRTAAAAASHLSRSVFYQRLALIGDLLGLDLDDGEVLTALHLALLVRRSAAR</sequence>
<dbReference type="PANTHER" id="PTHR33744">
    <property type="entry name" value="CARBOHYDRATE DIACID REGULATOR"/>
    <property type="match status" value="1"/>
</dbReference>
<feature type="domain" description="Purine catabolism PurC-like" evidence="1">
    <location>
        <begin position="29"/>
        <end position="150"/>
    </location>
</feature>
<feature type="domain" description="PucR C-terminal helix-turn-helix" evidence="2">
    <location>
        <begin position="487"/>
        <end position="544"/>
    </location>
</feature>
<evidence type="ECO:0000313" key="4">
    <source>
        <dbReference type="Proteomes" id="UP001139722"/>
    </source>
</evidence>
<proteinExistence type="predicted"/>
<reference evidence="3" key="1">
    <citation type="submission" date="2022-06" db="EMBL/GenBank/DDBJ databases">
        <title>Sequencing the genomes of 1000 actinobacteria strains.</title>
        <authorList>
            <person name="Klenk H.-P."/>
        </authorList>
    </citation>
    <scope>NUCLEOTIDE SEQUENCE</scope>
    <source>
        <strain evidence="3">DSM 22016</strain>
    </source>
</reference>
<gene>
    <name evidence="3" type="ORF">BJ978_000545</name>
</gene>
<dbReference type="Gene3D" id="1.10.10.2840">
    <property type="entry name" value="PucR C-terminal helix-turn-helix domain"/>
    <property type="match status" value="1"/>
</dbReference>
<protein>
    <submittedName>
        <fullName evidence="3">Purine catabolism regulator</fullName>
    </submittedName>
</protein>
<comment type="caution">
    <text evidence="3">The sequence shown here is derived from an EMBL/GenBank/DDBJ whole genome shotgun (WGS) entry which is preliminary data.</text>
</comment>
<dbReference type="InterPro" id="IPR051448">
    <property type="entry name" value="CdaR-like_regulators"/>
</dbReference>
<dbReference type="Proteomes" id="UP001139722">
    <property type="component" value="Unassembled WGS sequence"/>
</dbReference>
<dbReference type="RefSeq" id="WP_232057687.1">
    <property type="nucleotide sequence ID" value="NZ_JAMZDY010000001.1"/>
</dbReference>
<name>A0A9X2H5P4_9MICO</name>
<organism evidence="3 4">
    <name type="scientific">Agromyces terreus</name>
    <dbReference type="NCBI Taxonomy" id="424795"/>
    <lineage>
        <taxon>Bacteria</taxon>
        <taxon>Bacillati</taxon>
        <taxon>Actinomycetota</taxon>
        <taxon>Actinomycetes</taxon>
        <taxon>Micrococcales</taxon>
        <taxon>Microbacteriaceae</taxon>
        <taxon>Agromyces</taxon>
    </lineage>
</organism>
<dbReference type="Pfam" id="PF13556">
    <property type="entry name" value="HTH_30"/>
    <property type="match status" value="1"/>
</dbReference>
<accession>A0A9X2H5P4</accession>
<dbReference type="InterPro" id="IPR025736">
    <property type="entry name" value="PucR_C-HTH_dom"/>
</dbReference>
<dbReference type="Pfam" id="PF07905">
    <property type="entry name" value="PucR"/>
    <property type="match status" value="1"/>
</dbReference>
<evidence type="ECO:0000259" key="1">
    <source>
        <dbReference type="Pfam" id="PF07905"/>
    </source>
</evidence>
<dbReference type="AlphaFoldDB" id="A0A9X2H5P4"/>
<dbReference type="EMBL" id="JAMZDY010000001">
    <property type="protein sequence ID" value="MCP2369869.1"/>
    <property type="molecule type" value="Genomic_DNA"/>
</dbReference>
<evidence type="ECO:0000259" key="2">
    <source>
        <dbReference type="Pfam" id="PF13556"/>
    </source>
</evidence>
<dbReference type="PANTHER" id="PTHR33744:SF1">
    <property type="entry name" value="DNA-BINDING TRANSCRIPTIONAL ACTIVATOR ADER"/>
    <property type="match status" value="1"/>
</dbReference>
<keyword evidence="4" id="KW-1185">Reference proteome</keyword>